<dbReference type="PANTHER" id="PTHR31720:SF3">
    <property type="entry name" value="SERPENTINE RECEPTOR, CLASS Z-RELATED"/>
    <property type="match status" value="1"/>
</dbReference>
<dbReference type="PIR" id="T23274">
    <property type="entry name" value="T23274"/>
</dbReference>
<accession>O45639</accession>
<feature type="transmembrane region" description="Helical" evidence="1">
    <location>
        <begin position="232"/>
        <end position="258"/>
    </location>
</feature>
<dbReference type="EMBL" id="BX284604">
    <property type="protein sequence ID" value="CAB05238.1"/>
    <property type="molecule type" value="Genomic_DNA"/>
</dbReference>
<feature type="transmembrane region" description="Helical" evidence="1">
    <location>
        <begin position="186"/>
        <end position="211"/>
    </location>
</feature>
<protein>
    <submittedName>
        <fullName evidence="2">Serpentine Receptor, class Z</fullName>
    </submittedName>
</protein>
<dbReference type="KEGG" id="cel:CELE_K03D3.1"/>
<dbReference type="CTD" id="186932"/>
<feature type="transmembrane region" description="Helical" evidence="1">
    <location>
        <begin position="264"/>
        <end position="285"/>
    </location>
</feature>
<name>O45639_CAEEL</name>
<dbReference type="RefSeq" id="NP_502945.1">
    <property type="nucleotide sequence ID" value="NM_070544.1"/>
</dbReference>
<dbReference type="Proteomes" id="UP000001940">
    <property type="component" value="Chromosome IV"/>
</dbReference>
<keyword evidence="3" id="KW-1185">Reference proteome</keyword>
<dbReference type="HOGENOM" id="CLU_056063_2_1_1"/>
<dbReference type="WormBase" id="K03D3.1">
    <property type="protein sequence ID" value="CE16207"/>
    <property type="gene ID" value="WBGene00010527"/>
    <property type="gene designation" value="srz-74"/>
</dbReference>
<keyword evidence="1" id="KW-0812">Transmembrane</keyword>
<dbReference type="AGR" id="WB:WBGene00010527"/>
<dbReference type="AlphaFoldDB" id="O45639"/>
<keyword evidence="2" id="KW-0675">Receptor</keyword>
<dbReference type="SMR" id="O45639"/>
<dbReference type="InterPro" id="IPR018817">
    <property type="entry name" value="7TM_GPCR_serpentine_rcpt_Srz"/>
</dbReference>
<organism evidence="2 3">
    <name type="scientific">Caenorhabditis elegans</name>
    <dbReference type="NCBI Taxonomy" id="6239"/>
    <lineage>
        <taxon>Eukaryota</taxon>
        <taxon>Metazoa</taxon>
        <taxon>Ecdysozoa</taxon>
        <taxon>Nematoda</taxon>
        <taxon>Chromadorea</taxon>
        <taxon>Rhabditida</taxon>
        <taxon>Rhabditina</taxon>
        <taxon>Rhabditomorpha</taxon>
        <taxon>Rhabditoidea</taxon>
        <taxon>Rhabditidae</taxon>
        <taxon>Peloderinae</taxon>
        <taxon>Caenorhabditis</taxon>
    </lineage>
</organism>
<proteinExistence type="predicted"/>
<dbReference type="PaxDb" id="6239-K03D3.1"/>
<dbReference type="PANTHER" id="PTHR31720">
    <property type="entry name" value="SERPENTINE RECEPTOR, CLASS Z-RELATED"/>
    <property type="match status" value="1"/>
</dbReference>
<evidence type="ECO:0000313" key="4">
    <source>
        <dbReference type="WormBase" id="K03D3.1"/>
    </source>
</evidence>
<dbReference type="PhylomeDB" id="O45639"/>
<sequence>MNVTTMFENSEFALNFMKAANVGLHSLFLISVVLYLFVFPFYVYVFKLNKRRDKKTLLYPTVHHFYKIVKISYCLFVSSMMFGKLAIHFSYKNGLICALCFAIAVVFIFTLYLLTEAFHLITFLLALQRFLIYFFPPGAEKYVTAVQDFINKQIWKLYLVMFLKEVVLIIVYSLTEFNKEEGLTHFGIYFITVVLVLYALLFLSTVFYIPIIISARRLSHVDSAQQCMVQKYIYWQTLTVFICKLQSVFLCIYLFIRASSITDITFGIVLTDIVTTPLIVQIPYLGSNRWNSRRTTKFNWSMFFRVLFDIKKTSRVTHA</sequence>
<evidence type="ECO:0000256" key="1">
    <source>
        <dbReference type="SAM" id="Phobius"/>
    </source>
</evidence>
<keyword evidence="1" id="KW-0472">Membrane</keyword>
<evidence type="ECO:0000313" key="2">
    <source>
        <dbReference type="EMBL" id="CAB05238.1"/>
    </source>
</evidence>
<dbReference type="UCSC" id="K03D3.1">
    <property type="organism name" value="c. elegans"/>
</dbReference>
<dbReference type="InParanoid" id="O45639"/>
<dbReference type="OMA" id="VFICKLQ"/>
<reference evidence="2 3" key="1">
    <citation type="journal article" date="1998" name="Science">
        <title>Genome sequence of the nematode C. elegans: a platform for investigating biology.</title>
        <authorList>
            <consortium name="The C. elegans sequencing consortium"/>
            <person name="Sulson J.E."/>
            <person name="Waterston R."/>
        </authorList>
    </citation>
    <scope>NUCLEOTIDE SEQUENCE [LARGE SCALE GENOMIC DNA]</scope>
    <source>
        <strain evidence="2 3">Bristol N2</strain>
    </source>
</reference>
<dbReference type="GeneID" id="186932"/>
<feature type="transmembrane region" description="Helical" evidence="1">
    <location>
        <begin position="95"/>
        <end position="114"/>
    </location>
</feature>
<keyword evidence="1" id="KW-1133">Transmembrane helix</keyword>
<feature type="transmembrane region" description="Helical" evidence="1">
    <location>
        <begin position="157"/>
        <end position="174"/>
    </location>
</feature>
<feature type="transmembrane region" description="Helical" evidence="1">
    <location>
        <begin position="27"/>
        <end position="45"/>
    </location>
</feature>
<dbReference type="FunCoup" id="O45639">
    <property type="interactions" value="12"/>
</dbReference>
<gene>
    <name evidence="2 4" type="primary">srz-74</name>
    <name evidence="2" type="ORF">CELE_K03D3.1</name>
    <name evidence="4" type="ORF">K03D3.1</name>
</gene>
<dbReference type="Pfam" id="PF10325">
    <property type="entry name" value="7TM_GPCR_Srz"/>
    <property type="match status" value="1"/>
</dbReference>
<feature type="transmembrane region" description="Helical" evidence="1">
    <location>
        <begin position="120"/>
        <end position="136"/>
    </location>
</feature>
<evidence type="ECO:0000313" key="3">
    <source>
        <dbReference type="Proteomes" id="UP000001940"/>
    </source>
</evidence>